<reference evidence="6 7" key="1">
    <citation type="submission" date="2016-11" db="EMBL/GenBank/DDBJ databases">
        <title>Complete genome sequencing of Virgibacillus halodenitrificans PDB-F2.</title>
        <authorList>
            <person name="Sun Z."/>
            <person name="Zhou Y."/>
            <person name="Li H."/>
        </authorList>
    </citation>
    <scope>NUCLEOTIDE SEQUENCE [LARGE SCALE GENOMIC DNA]</scope>
    <source>
        <strain evidence="6 7">PDB-F2</strain>
    </source>
</reference>
<accession>A0AAC9IYZ8</accession>
<dbReference type="Pfam" id="PF03323">
    <property type="entry name" value="GerA"/>
    <property type="match status" value="1"/>
</dbReference>
<feature type="transmembrane region" description="Helical" evidence="5">
    <location>
        <begin position="426"/>
        <end position="453"/>
    </location>
</feature>
<dbReference type="Proteomes" id="UP000182945">
    <property type="component" value="Chromosome"/>
</dbReference>
<dbReference type="InterPro" id="IPR050768">
    <property type="entry name" value="UPF0353/GerABKA_families"/>
</dbReference>
<dbReference type="GeneID" id="71513757"/>
<dbReference type="AlphaFoldDB" id="A0AAC9IYZ8"/>
<keyword evidence="5" id="KW-1133">Transmembrane helix</keyword>
<dbReference type="RefSeq" id="WP_071648483.1">
    <property type="nucleotide sequence ID" value="NZ_CP017962.1"/>
</dbReference>
<feature type="transmembrane region" description="Helical" evidence="5">
    <location>
        <begin position="395"/>
        <end position="414"/>
    </location>
</feature>
<evidence type="ECO:0000256" key="2">
    <source>
        <dbReference type="ARBA" id="ARBA00005278"/>
    </source>
</evidence>
<gene>
    <name evidence="6" type="ORF">BME96_05075</name>
</gene>
<keyword evidence="3 4" id="KW-0472">Membrane</keyword>
<comment type="similarity">
    <text evidence="2 4">Belongs to the GerABKA family.</text>
</comment>
<dbReference type="GO" id="GO:0005886">
    <property type="term" value="C:plasma membrane"/>
    <property type="evidence" value="ECO:0007669"/>
    <property type="project" value="UniProtKB-SubCell"/>
</dbReference>
<evidence type="ECO:0000256" key="1">
    <source>
        <dbReference type="ARBA" id="ARBA00004141"/>
    </source>
</evidence>
<dbReference type="GO" id="GO:0009847">
    <property type="term" value="P:spore germination"/>
    <property type="evidence" value="ECO:0007669"/>
    <property type="project" value="UniProtKB-UniRule"/>
</dbReference>
<evidence type="ECO:0000256" key="5">
    <source>
        <dbReference type="SAM" id="Phobius"/>
    </source>
</evidence>
<evidence type="ECO:0000256" key="4">
    <source>
        <dbReference type="PIRNR" id="PIRNR005690"/>
    </source>
</evidence>
<evidence type="ECO:0000313" key="6">
    <source>
        <dbReference type="EMBL" id="APC47577.1"/>
    </source>
</evidence>
<dbReference type="PANTHER" id="PTHR22550:SF5">
    <property type="entry name" value="LEUCINE ZIPPER PROTEIN 4"/>
    <property type="match status" value="1"/>
</dbReference>
<dbReference type="InterPro" id="IPR004995">
    <property type="entry name" value="Spore_Ger"/>
</dbReference>
<comment type="subcellular location">
    <subcellularLocation>
        <location evidence="4">Cell membrane</location>
    </subcellularLocation>
    <subcellularLocation>
        <location evidence="1">Membrane</location>
        <topology evidence="1">Multi-pass membrane protein</topology>
    </subcellularLocation>
</comment>
<evidence type="ECO:0000313" key="7">
    <source>
        <dbReference type="Proteomes" id="UP000182945"/>
    </source>
</evidence>
<dbReference type="KEGG" id="vhl:BME96_05075"/>
<sequence>MFNIFSKKNKEKNAFKNETRPYQTKSVSDQTLSNDLHKNISIIKESFADTADLVCKTINWNGKSGFLLYLETLVDNELIENHIIKPIKQAQEQPIMEVITALDLKESMKLPDVVQALTSGFCAFLLPKSSKVTLIKVSKQNNRPPEEPFNEQVIRGAHIGFIEDLNTNINIIRNQVQNPKLKVEYITLGKTVSTKVAIMYFDDLANKELITKVKERLQSISADIIQIPGYIQEYIEDRTYSPFPQTLNTERPDRLIANLMDGRVGIMMNGTPTCLIAPSTLISFFQSPDDYNGRVMIGSFYRFIRVFSFFVTIGLPALYIAVVSFHYESVPVELLFAIKSSLEPIPVPPLLEAIFMAVTLELIREATIRLPNPVAQTIGVVGGLVIGNAVVDANLVSNMMIIVIAITAISSFIMPSTEMSTTIRLLSFPLMLAAALFGLIGIVIGFLIIVIHLCKLESFGSPYFAPFAPLRWKELKDTIIRFPTWMLNSRPKDAQAAYRATQSKNPREWDEKNE</sequence>
<organism evidence="6 7">
    <name type="scientific">Virgibacillus halodenitrificans</name>
    <name type="common">Bacillus halodenitrificans</name>
    <dbReference type="NCBI Taxonomy" id="1482"/>
    <lineage>
        <taxon>Bacteria</taxon>
        <taxon>Bacillati</taxon>
        <taxon>Bacillota</taxon>
        <taxon>Bacilli</taxon>
        <taxon>Bacillales</taxon>
        <taxon>Bacillaceae</taxon>
        <taxon>Virgibacillus</taxon>
    </lineage>
</organism>
<proteinExistence type="inferred from homology"/>
<feature type="transmembrane region" description="Helical" evidence="5">
    <location>
        <begin position="303"/>
        <end position="325"/>
    </location>
</feature>
<keyword evidence="5" id="KW-0812">Transmembrane</keyword>
<evidence type="ECO:0000256" key="3">
    <source>
        <dbReference type="ARBA" id="ARBA00023136"/>
    </source>
</evidence>
<name>A0AAC9IYZ8_VIRHA</name>
<dbReference type="EMBL" id="CP017962">
    <property type="protein sequence ID" value="APC47577.1"/>
    <property type="molecule type" value="Genomic_DNA"/>
</dbReference>
<dbReference type="PANTHER" id="PTHR22550">
    <property type="entry name" value="SPORE GERMINATION PROTEIN"/>
    <property type="match status" value="1"/>
</dbReference>
<dbReference type="PIRSF" id="PIRSF005690">
    <property type="entry name" value="GerBA"/>
    <property type="match status" value="1"/>
</dbReference>
<protein>
    <submittedName>
        <fullName evidence="6">Spore germination protein</fullName>
    </submittedName>
</protein>